<keyword evidence="6" id="KW-0677">Repeat</keyword>
<evidence type="ECO:0000313" key="19">
    <source>
        <dbReference type="Proteomes" id="UP000008952"/>
    </source>
</evidence>
<dbReference type="NCBIfam" id="TIGR01525">
    <property type="entry name" value="ATPase-IB_hvy"/>
    <property type="match status" value="1"/>
</dbReference>
<dbReference type="GO" id="GO:0016887">
    <property type="term" value="F:ATP hydrolysis activity"/>
    <property type="evidence" value="ECO:0007669"/>
    <property type="project" value="InterPro"/>
</dbReference>
<keyword evidence="4 16" id="KW-0812">Transmembrane</keyword>
<dbReference type="InterPro" id="IPR023214">
    <property type="entry name" value="HAD_sf"/>
</dbReference>
<dbReference type="PROSITE" id="PS50846">
    <property type="entry name" value="HMA_2"/>
    <property type="match status" value="2"/>
</dbReference>
<dbReference type="PATRIC" id="fig|1094558.3.peg.918"/>
<keyword evidence="16" id="KW-1003">Cell membrane</keyword>
<feature type="transmembrane region" description="Helical" evidence="16">
    <location>
        <begin position="772"/>
        <end position="794"/>
    </location>
</feature>
<dbReference type="NCBIfam" id="TIGR01494">
    <property type="entry name" value="ATPase_P-type"/>
    <property type="match status" value="1"/>
</dbReference>
<keyword evidence="9 16" id="KW-0067">ATP-binding</keyword>
<evidence type="ECO:0000256" key="7">
    <source>
        <dbReference type="ARBA" id="ARBA00022741"/>
    </source>
</evidence>
<comment type="subcellular location">
    <subcellularLocation>
        <location evidence="16">Cell membrane</location>
    </subcellularLocation>
    <subcellularLocation>
        <location evidence="1">Endomembrane system</location>
        <topology evidence="1">Multi-pass membrane protein</topology>
    </subcellularLocation>
</comment>
<feature type="transmembrane region" description="Helical" evidence="16">
    <location>
        <begin position="428"/>
        <end position="448"/>
    </location>
</feature>
<proteinExistence type="inferred from homology"/>
<evidence type="ECO:0000256" key="2">
    <source>
        <dbReference type="ARBA" id="ARBA00006024"/>
    </source>
</evidence>
<evidence type="ECO:0000256" key="9">
    <source>
        <dbReference type="ARBA" id="ARBA00022840"/>
    </source>
</evidence>
<dbReference type="Pfam" id="PF00122">
    <property type="entry name" value="E1-E2_ATPase"/>
    <property type="match status" value="1"/>
</dbReference>
<dbReference type="Gene3D" id="3.40.50.1000">
    <property type="entry name" value="HAD superfamily/HAD-like"/>
    <property type="match status" value="1"/>
</dbReference>
<dbReference type="GO" id="GO:0055070">
    <property type="term" value="P:copper ion homeostasis"/>
    <property type="evidence" value="ECO:0007669"/>
    <property type="project" value="TreeGrafter"/>
</dbReference>
<feature type="transmembrane region" description="Helical" evidence="16">
    <location>
        <begin position="208"/>
        <end position="227"/>
    </location>
</feature>
<evidence type="ECO:0000256" key="14">
    <source>
        <dbReference type="ARBA" id="ARBA00023065"/>
    </source>
</evidence>
<evidence type="ECO:0000256" key="8">
    <source>
        <dbReference type="ARBA" id="ARBA00022796"/>
    </source>
</evidence>
<dbReference type="SUPFAM" id="SSF56784">
    <property type="entry name" value="HAD-like"/>
    <property type="match status" value="1"/>
</dbReference>
<dbReference type="InterPro" id="IPR059000">
    <property type="entry name" value="ATPase_P-type_domA"/>
</dbReference>
<dbReference type="GO" id="GO:0005886">
    <property type="term" value="C:plasma membrane"/>
    <property type="evidence" value="ECO:0007669"/>
    <property type="project" value="UniProtKB-SubCell"/>
</dbReference>
<dbReference type="PRINTS" id="PR00120">
    <property type="entry name" value="HATPASE"/>
</dbReference>
<dbReference type="CDD" id="cd02094">
    <property type="entry name" value="P-type_ATPase_Cu-like"/>
    <property type="match status" value="1"/>
</dbReference>
<dbReference type="SUPFAM" id="SSF81665">
    <property type="entry name" value="Calcium ATPase, transmembrane domain M"/>
    <property type="match status" value="1"/>
</dbReference>
<evidence type="ECO:0000256" key="15">
    <source>
        <dbReference type="ARBA" id="ARBA00023136"/>
    </source>
</evidence>
<keyword evidence="5 16" id="KW-0479">Metal-binding</keyword>
<feature type="transmembrane region" description="Helical" evidence="16">
    <location>
        <begin position="275"/>
        <end position="294"/>
    </location>
</feature>
<dbReference type="InterPro" id="IPR018303">
    <property type="entry name" value="ATPase_P-typ_P_site"/>
</dbReference>
<dbReference type="InterPro" id="IPR006122">
    <property type="entry name" value="HMA_Cu_ion-bd"/>
</dbReference>
<dbReference type="PROSITE" id="PS00154">
    <property type="entry name" value="ATPASE_E1_E2"/>
    <property type="match status" value="1"/>
</dbReference>
<dbReference type="InterPro" id="IPR006121">
    <property type="entry name" value="HMA_dom"/>
</dbReference>
<keyword evidence="11" id="KW-1278">Translocase</keyword>
<dbReference type="InterPro" id="IPR023298">
    <property type="entry name" value="ATPase_P-typ_TM_dom_sf"/>
</dbReference>
<sequence length="824" mass="89364">MARFYNQSKNLNTKSASLKPIILDIMGMHCASCVNHVEKAIKSIDGVDSVNVNLATQKAQIIMSAPVKASNIVKAVEVSGYAVDVKTITFAISDMHCGSCISRIETALNAVSGTMCANVNLATNQATVKVIEQAGIQQALEEAVVKAGYHIQSVQSQESVDQKEKKTNRLQQAFIVSFILTLLVFIIEMGTHFNTFFHTWLSNVVPTFSIRIIECLLITIVLFGPGWRFFKIGIPHLLRARPDMNSLVAVGAFSAWIYSVIATFLGHSMPQGTNHVYFEAAGVIVTLILLGRCLEAHARKRTSGAISSLAKLKPTHATIVDQTGEKKIDVKDIAIGDKIIVRPGERFPVDGRIIIGTSYIDESMITGEPLPVAKTKNDPVFSGTINGNSAVTFCAEKIGKDTFISQIQTMVENAQGAKLPIQSLVDKITVWFVPTIFVIAILTFFLWLTLGPASSLPHALIAGVSVLIVACPCAIGLATPTSIMVGTGKAARMGILFRHIDALQTLNKTRLIAFDKTGTLTQGKPTLSDFMTTQNFQKDDVLTLVSAIEVCSEHPIGKAFENYTQKNKITLPEVQSFDNKPGYGLIGKIDADQIIIGSQRFMQLYSIDTSPFSQVAALFEKKAKTVFYAAINNQIAAIFCVKDRIKSDSIETLQALKAMNIRTALITGDNETTATIIGQKIGVDFIFSNVLPSGKVKALEKLRQENYPVTFVGDGINDAPALANADVSIAIGTGTDLAIESADIILISDDLNALIHAIHISKKTLRNIKQNLFWAFCYNIALIPIAAGAFYIAWGIQLSPIFSAAAMALSSIFVLLNALRLNHI</sequence>
<keyword evidence="10" id="KW-0460">Magnesium</keyword>
<dbReference type="AlphaFoldDB" id="J0R485"/>
<keyword evidence="13" id="KW-0186">Copper</keyword>
<evidence type="ECO:0000256" key="16">
    <source>
        <dbReference type="RuleBase" id="RU362081"/>
    </source>
</evidence>
<feature type="transmembrane region" description="Helical" evidence="16">
    <location>
        <begin position="800"/>
        <end position="819"/>
    </location>
</feature>
<keyword evidence="19" id="KW-1185">Reference proteome</keyword>
<gene>
    <name evidence="18" type="ORF">ME5_00835</name>
</gene>
<dbReference type="EMBL" id="AIMB01000007">
    <property type="protein sequence ID" value="EJF90434.1"/>
    <property type="molecule type" value="Genomic_DNA"/>
</dbReference>
<evidence type="ECO:0000256" key="4">
    <source>
        <dbReference type="ARBA" id="ARBA00022692"/>
    </source>
</evidence>
<dbReference type="Pfam" id="PF00403">
    <property type="entry name" value="HMA"/>
    <property type="match status" value="2"/>
</dbReference>
<evidence type="ECO:0000256" key="1">
    <source>
        <dbReference type="ARBA" id="ARBA00004127"/>
    </source>
</evidence>
<keyword evidence="7 16" id="KW-0547">Nucleotide-binding</keyword>
<dbReference type="GO" id="GO:0005507">
    <property type="term" value="F:copper ion binding"/>
    <property type="evidence" value="ECO:0007669"/>
    <property type="project" value="InterPro"/>
</dbReference>
<dbReference type="InterPro" id="IPR036163">
    <property type="entry name" value="HMA_dom_sf"/>
</dbReference>
<dbReference type="PROSITE" id="PS01047">
    <property type="entry name" value="HMA_1"/>
    <property type="match status" value="2"/>
</dbReference>
<dbReference type="GO" id="GO:0005524">
    <property type="term" value="F:ATP binding"/>
    <property type="evidence" value="ECO:0007669"/>
    <property type="project" value="UniProtKB-UniRule"/>
</dbReference>
<evidence type="ECO:0000313" key="18">
    <source>
        <dbReference type="EMBL" id="EJF90434.1"/>
    </source>
</evidence>
<dbReference type="InterPro" id="IPR027256">
    <property type="entry name" value="P-typ_ATPase_IB"/>
</dbReference>
<dbReference type="Gene3D" id="2.70.150.10">
    <property type="entry name" value="Calcium-transporting ATPase, cytoplasmic transduction domain A"/>
    <property type="match status" value="1"/>
</dbReference>
<dbReference type="PRINTS" id="PR00119">
    <property type="entry name" value="CATATPASE"/>
</dbReference>
<keyword evidence="12 16" id="KW-1133">Transmembrane helix</keyword>
<protein>
    <submittedName>
        <fullName evidence="18">Heavy metal translocating P-type ATPase</fullName>
    </submittedName>
</protein>
<dbReference type="InterPro" id="IPR036412">
    <property type="entry name" value="HAD-like_sf"/>
</dbReference>
<feature type="transmembrane region" description="Helical" evidence="16">
    <location>
        <begin position="460"/>
        <end position="485"/>
    </location>
</feature>
<dbReference type="GO" id="GO:0012505">
    <property type="term" value="C:endomembrane system"/>
    <property type="evidence" value="ECO:0007669"/>
    <property type="project" value="UniProtKB-SubCell"/>
</dbReference>
<comment type="caution">
    <text evidence="18">The sequence shown here is derived from an EMBL/GenBank/DDBJ whole genome shotgun (WGS) entry which is preliminary data.</text>
</comment>
<dbReference type="InterPro" id="IPR044492">
    <property type="entry name" value="P_typ_ATPase_HD_dom"/>
</dbReference>
<keyword evidence="8" id="KW-0187">Copper transport</keyword>
<evidence type="ECO:0000256" key="11">
    <source>
        <dbReference type="ARBA" id="ARBA00022967"/>
    </source>
</evidence>
<name>J0R485_9HYPH</name>
<dbReference type="Proteomes" id="UP000008952">
    <property type="component" value="Unassembled WGS sequence"/>
</dbReference>
<dbReference type="NCBIfam" id="TIGR01511">
    <property type="entry name" value="ATPase-IB1_Cu"/>
    <property type="match status" value="1"/>
</dbReference>
<feature type="transmembrane region" description="Helical" evidence="16">
    <location>
        <begin position="173"/>
        <end position="196"/>
    </location>
</feature>
<comment type="similarity">
    <text evidence="2 16">Belongs to the cation transport ATPase (P-type) (TC 3.A.3) family. Type IB subfamily.</text>
</comment>
<dbReference type="HOGENOM" id="CLU_001771_0_3_5"/>
<dbReference type="FunFam" id="3.30.70.100:FF:000001">
    <property type="entry name" value="ATPase copper transporting beta"/>
    <property type="match status" value="1"/>
</dbReference>
<dbReference type="Gene3D" id="3.40.1110.10">
    <property type="entry name" value="Calcium-transporting ATPase, cytoplasmic domain N"/>
    <property type="match status" value="1"/>
</dbReference>
<evidence type="ECO:0000256" key="3">
    <source>
        <dbReference type="ARBA" id="ARBA00022448"/>
    </source>
</evidence>
<dbReference type="eggNOG" id="COG2217">
    <property type="taxonomic scope" value="Bacteria"/>
</dbReference>
<dbReference type="SUPFAM" id="SSF55008">
    <property type="entry name" value="HMA, heavy metal-associated domain"/>
    <property type="match status" value="2"/>
</dbReference>
<accession>J0R485</accession>
<dbReference type="GO" id="GO:0043682">
    <property type="term" value="F:P-type divalent copper transporter activity"/>
    <property type="evidence" value="ECO:0007669"/>
    <property type="project" value="TreeGrafter"/>
</dbReference>
<feature type="transmembrane region" description="Helical" evidence="16">
    <location>
        <begin position="247"/>
        <end position="269"/>
    </location>
</feature>
<feature type="domain" description="HMA" evidence="17">
    <location>
        <begin position="86"/>
        <end position="152"/>
    </location>
</feature>
<dbReference type="SFLD" id="SFLDG00002">
    <property type="entry name" value="C1.7:_P-type_atpase_like"/>
    <property type="match status" value="1"/>
</dbReference>
<dbReference type="NCBIfam" id="TIGR00003">
    <property type="entry name" value="copper ion binding protein"/>
    <property type="match status" value="1"/>
</dbReference>
<keyword evidence="15 16" id="KW-0472">Membrane</keyword>
<dbReference type="Gene3D" id="3.30.70.100">
    <property type="match status" value="2"/>
</dbReference>
<evidence type="ECO:0000256" key="6">
    <source>
        <dbReference type="ARBA" id="ARBA00022737"/>
    </source>
</evidence>
<dbReference type="InterPro" id="IPR017969">
    <property type="entry name" value="Heavy-metal-associated_CS"/>
</dbReference>
<dbReference type="OrthoDB" id="9807843at2"/>
<dbReference type="SFLD" id="SFLDS00003">
    <property type="entry name" value="Haloacid_Dehalogenase"/>
    <property type="match status" value="1"/>
</dbReference>
<dbReference type="RefSeq" id="WP_008038754.1">
    <property type="nucleotide sequence ID" value="NZ_JH725147.1"/>
</dbReference>
<dbReference type="SFLD" id="SFLDF00027">
    <property type="entry name" value="p-type_atpase"/>
    <property type="match status" value="1"/>
</dbReference>
<dbReference type="FunFam" id="2.70.150.10:FF:000002">
    <property type="entry name" value="Copper-transporting ATPase 1, putative"/>
    <property type="match status" value="1"/>
</dbReference>
<evidence type="ECO:0000256" key="13">
    <source>
        <dbReference type="ARBA" id="ARBA00023008"/>
    </source>
</evidence>
<keyword evidence="3" id="KW-0813">Transport</keyword>
<organism evidence="18 19">
    <name type="scientific">Bartonella tamiae Th239</name>
    <dbReference type="NCBI Taxonomy" id="1094558"/>
    <lineage>
        <taxon>Bacteria</taxon>
        <taxon>Pseudomonadati</taxon>
        <taxon>Pseudomonadota</taxon>
        <taxon>Alphaproteobacteria</taxon>
        <taxon>Hyphomicrobiales</taxon>
        <taxon>Bartonellaceae</taxon>
        <taxon>Bartonella</taxon>
    </lineage>
</organism>
<evidence type="ECO:0000259" key="17">
    <source>
        <dbReference type="PROSITE" id="PS50846"/>
    </source>
</evidence>
<evidence type="ECO:0000256" key="5">
    <source>
        <dbReference type="ARBA" id="ARBA00022723"/>
    </source>
</evidence>
<dbReference type="InterPro" id="IPR001757">
    <property type="entry name" value="P_typ_ATPase"/>
</dbReference>
<evidence type="ECO:0000256" key="10">
    <source>
        <dbReference type="ARBA" id="ARBA00022842"/>
    </source>
</evidence>
<dbReference type="PANTHER" id="PTHR43520:SF8">
    <property type="entry name" value="P-TYPE CU(+) TRANSPORTER"/>
    <property type="match status" value="1"/>
</dbReference>
<dbReference type="Pfam" id="PF00702">
    <property type="entry name" value="Hydrolase"/>
    <property type="match status" value="1"/>
</dbReference>
<dbReference type="STRING" id="1094558.ME5_00835"/>
<dbReference type="InterPro" id="IPR008250">
    <property type="entry name" value="ATPase_P-typ_transduc_dom_A_sf"/>
</dbReference>
<keyword evidence="14" id="KW-0406">Ion transport</keyword>
<feature type="domain" description="HMA" evidence="17">
    <location>
        <begin position="19"/>
        <end position="84"/>
    </location>
</feature>
<dbReference type="PANTHER" id="PTHR43520">
    <property type="entry name" value="ATP7, ISOFORM B"/>
    <property type="match status" value="1"/>
</dbReference>
<reference evidence="18 19" key="1">
    <citation type="submission" date="2012-03" db="EMBL/GenBank/DDBJ databases">
        <title>The Genome Sequence of Bartonella tamiae Th239.</title>
        <authorList>
            <consortium name="The Broad Institute Genome Sequencing Platform"/>
            <consortium name="The Broad Institute Genome Sequencing Center for Infectious Disease"/>
            <person name="Feldgarden M."/>
            <person name="Kirby J."/>
            <person name="Kosoy M."/>
            <person name="Birtles R."/>
            <person name="Probert W.S."/>
            <person name="Chiaraviglio L."/>
            <person name="Young S.K."/>
            <person name="Zeng Q."/>
            <person name="Gargeya S."/>
            <person name="Fitzgerald M."/>
            <person name="Haas B."/>
            <person name="Abouelleil A."/>
            <person name="Alvarado L."/>
            <person name="Arachchi H.M."/>
            <person name="Berlin A."/>
            <person name="Chapman S.B."/>
            <person name="Gearin G."/>
            <person name="Goldberg J."/>
            <person name="Griggs A."/>
            <person name="Gujja S."/>
            <person name="Hansen M."/>
            <person name="Heiman D."/>
            <person name="Howarth C."/>
            <person name="Larimer J."/>
            <person name="Lui A."/>
            <person name="MacDonald P.J.P."/>
            <person name="McCowen C."/>
            <person name="Montmayeur A."/>
            <person name="Murphy C."/>
            <person name="Neiman D."/>
            <person name="Pearson M."/>
            <person name="Priest M."/>
            <person name="Roberts A."/>
            <person name="Saif S."/>
            <person name="Shea T."/>
            <person name="Sisk P."/>
            <person name="Stolte C."/>
            <person name="Sykes S."/>
            <person name="Wortman J."/>
            <person name="Nusbaum C."/>
            <person name="Birren B."/>
        </authorList>
    </citation>
    <scope>NUCLEOTIDE SEQUENCE [LARGE SCALE GENOMIC DNA]</scope>
    <source>
        <strain evidence="18 19">Th239</strain>
    </source>
</reference>
<dbReference type="SUPFAM" id="SSF81653">
    <property type="entry name" value="Calcium ATPase, transduction domain A"/>
    <property type="match status" value="1"/>
</dbReference>
<evidence type="ECO:0000256" key="12">
    <source>
        <dbReference type="ARBA" id="ARBA00022989"/>
    </source>
</evidence>
<dbReference type="CDD" id="cd00371">
    <property type="entry name" value="HMA"/>
    <property type="match status" value="2"/>
</dbReference>
<dbReference type="InterPro" id="IPR023299">
    <property type="entry name" value="ATPase_P-typ_cyto_dom_N"/>
</dbReference>